<accession>A0A4Q1SCJ0</accession>
<proteinExistence type="inferred from homology"/>
<name>A0A4Q1SCJ0_9BACT</name>
<dbReference type="GO" id="GO:0005886">
    <property type="term" value="C:plasma membrane"/>
    <property type="evidence" value="ECO:0007669"/>
    <property type="project" value="UniProtKB-SubCell"/>
</dbReference>
<dbReference type="GO" id="GO:0009246">
    <property type="term" value="P:enterobacterial common antigen biosynthetic process"/>
    <property type="evidence" value="ECO:0007669"/>
    <property type="project" value="TreeGrafter"/>
</dbReference>
<evidence type="ECO:0000256" key="5">
    <source>
        <dbReference type="ARBA" id="ARBA00022989"/>
    </source>
</evidence>
<gene>
    <name evidence="9" type="ORF">ESZ00_09940</name>
</gene>
<keyword evidence="9" id="KW-0012">Acyltransferase</keyword>
<comment type="similarity">
    <text evidence="2">Belongs to the acyltransferase 3 family.</text>
</comment>
<dbReference type="AlphaFoldDB" id="A0A4Q1SCJ0"/>
<feature type="transmembrane region" description="Helical" evidence="7">
    <location>
        <begin position="302"/>
        <end position="320"/>
    </location>
</feature>
<protein>
    <submittedName>
        <fullName evidence="9">Acyltransferase</fullName>
    </submittedName>
</protein>
<evidence type="ECO:0000256" key="2">
    <source>
        <dbReference type="ARBA" id="ARBA00007400"/>
    </source>
</evidence>
<dbReference type="OrthoDB" id="6623990at2"/>
<organism evidence="9 10">
    <name type="scientific">Silvibacterium dinghuense</name>
    <dbReference type="NCBI Taxonomy" id="1560006"/>
    <lineage>
        <taxon>Bacteria</taxon>
        <taxon>Pseudomonadati</taxon>
        <taxon>Acidobacteriota</taxon>
        <taxon>Terriglobia</taxon>
        <taxon>Terriglobales</taxon>
        <taxon>Acidobacteriaceae</taxon>
        <taxon>Silvibacterium</taxon>
    </lineage>
</organism>
<feature type="transmembrane region" description="Helical" evidence="7">
    <location>
        <begin position="172"/>
        <end position="195"/>
    </location>
</feature>
<dbReference type="InterPro" id="IPR002656">
    <property type="entry name" value="Acyl_transf_3_dom"/>
</dbReference>
<evidence type="ECO:0000256" key="3">
    <source>
        <dbReference type="ARBA" id="ARBA00022475"/>
    </source>
</evidence>
<evidence type="ECO:0000256" key="1">
    <source>
        <dbReference type="ARBA" id="ARBA00004651"/>
    </source>
</evidence>
<dbReference type="EMBL" id="SDMK01000002">
    <property type="protein sequence ID" value="RXS94949.1"/>
    <property type="molecule type" value="Genomic_DNA"/>
</dbReference>
<feature type="transmembrane region" description="Helical" evidence="7">
    <location>
        <begin position="48"/>
        <end position="66"/>
    </location>
</feature>
<comment type="subcellular location">
    <subcellularLocation>
        <location evidence="1">Cell membrane</location>
        <topology evidence="1">Multi-pass membrane protein</topology>
    </subcellularLocation>
</comment>
<dbReference type="RefSeq" id="WP_129208118.1">
    <property type="nucleotide sequence ID" value="NZ_BMGU01000003.1"/>
</dbReference>
<evidence type="ECO:0000256" key="7">
    <source>
        <dbReference type="SAM" id="Phobius"/>
    </source>
</evidence>
<keyword evidence="3" id="KW-1003">Cell membrane</keyword>
<comment type="caution">
    <text evidence="9">The sequence shown here is derived from an EMBL/GenBank/DDBJ whole genome shotgun (WGS) entry which is preliminary data.</text>
</comment>
<evidence type="ECO:0000313" key="10">
    <source>
        <dbReference type="Proteomes" id="UP000290253"/>
    </source>
</evidence>
<evidence type="ECO:0000256" key="4">
    <source>
        <dbReference type="ARBA" id="ARBA00022692"/>
    </source>
</evidence>
<dbReference type="GO" id="GO:0016413">
    <property type="term" value="F:O-acetyltransferase activity"/>
    <property type="evidence" value="ECO:0007669"/>
    <property type="project" value="TreeGrafter"/>
</dbReference>
<reference evidence="9 10" key="1">
    <citation type="journal article" date="2016" name="Int. J. Syst. Evol. Microbiol.">
        <title>Acidipila dinghuensis sp. nov., an acidobacterium isolated from forest soil.</title>
        <authorList>
            <person name="Jiang Y.W."/>
            <person name="Wang J."/>
            <person name="Chen M.H."/>
            <person name="Lv Y.Y."/>
            <person name="Qiu L.H."/>
        </authorList>
    </citation>
    <scope>NUCLEOTIDE SEQUENCE [LARGE SCALE GENOMIC DNA]</scope>
    <source>
        <strain evidence="9 10">DHOF10</strain>
    </source>
</reference>
<feature type="transmembrane region" description="Helical" evidence="7">
    <location>
        <begin position="149"/>
        <end position="166"/>
    </location>
</feature>
<feature type="transmembrane region" description="Helical" evidence="7">
    <location>
        <begin position="240"/>
        <end position="258"/>
    </location>
</feature>
<keyword evidence="5 7" id="KW-1133">Transmembrane helix</keyword>
<feature type="transmembrane region" description="Helical" evidence="7">
    <location>
        <begin position="119"/>
        <end position="142"/>
    </location>
</feature>
<dbReference type="Proteomes" id="UP000290253">
    <property type="component" value="Unassembled WGS sequence"/>
</dbReference>
<feature type="transmembrane region" description="Helical" evidence="7">
    <location>
        <begin position="7"/>
        <end position="28"/>
    </location>
</feature>
<keyword evidence="9" id="KW-0808">Transferase</keyword>
<dbReference type="PANTHER" id="PTHR40074:SF2">
    <property type="entry name" value="O-ACETYLTRANSFERASE WECH"/>
    <property type="match status" value="1"/>
</dbReference>
<evidence type="ECO:0000259" key="8">
    <source>
        <dbReference type="Pfam" id="PF01757"/>
    </source>
</evidence>
<dbReference type="PANTHER" id="PTHR40074">
    <property type="entry name" value="O-ACETYLTRANSFERASE WECH"/>
    <property type="match status" value="1"/>
</dbReference>
<keyword evidence="6 7" id="KW-0472">Membrane</keyword>
<evidence type="ECO:0000256" key="6">
    <source>
        <dbReference type="ARBA" id="ARBA00023136"/>
    </source>
</evidence>
<dbReference type="Pfam" id="PF01757">
    <property type="entry name" value="Acyl_transf_3"/>
    <property type="match status" value="1"/>
</dbReference>
<evidence type="ECO:0000313" key="9">
    <source>
        <dbReference type="EMBL" id="RXS94949.1"/>
    </source>
</evidence>
<sequence length="345" mass="37823">MSARSNRIAWIDIARGIGIILVVYGHVLRGLVGAHLLTTANPVWASDYTIYTFHMPLFFLLAGLQVDRSLSKGPQAFLRSKIITIAYPYLLWSLFQGGLQLLMPGLLNTPRSPWTLVTILWHPIAQFWFLYVLFLCHVIGFLTQARRTLLIPLLLISMGCALLAMHGVPGLFVLPATLAHCFVFYAAGILLSHALLNWRPSVGMAMFASALSEFGLGLFSHLGRGWSHSLSDIPPSWPSAIAGIALLICLSHLLDLLTRSLGSWFETLGRASLTIYIFHILAAAGIRVALKKAHLTAWPLQLAVGTIMGVGLPLLLHLWLERANLLAPLGLGVKRRSAPQSIPVI</sequence>
<feature type="transmembrane region" description="Helical" evidence="7">
    <location>
        <begin position="87"/>
        <end position="107"/>
    </location>
</feature>
<keyword evidence="10" id="KW-1185">Reference proteome</keyword>
<feature type="transmembrane region" description="Helical" evidence="7">
    <location>
        <begin position="202"/>
        <end position="220"/>
    </location>
</feature>
<keyword evidence="4 7" id="KW-0812">Transmembrane</keyword>
<feature type="transmembrane region" description="Helical" evidence="7">
    <location>
        <begin position="270"/>
        <end position="290"/>
    </location>
</feature>
<feature type="domain" description="Acyltransferase 3" evidence="8">
    <location>
        <begin position="8"/>
        <end position="317"/>
    </location>
</feature>